<feature type="region of interest" description="Disordered" evidence="1">
    <location>
        <begin position="62"/>
        <end position="83"/>
    </location>
</feature>
<feature type="compositionally biased region" description="Pro residues" evidence="1">
    <location>
        <begin position="69"/>
        <end position="80"/>
    </location>
</feature>
<dbReference type="RefSeq" id="XP_060299148.1">
    <property type="nucleotide sequence ID" value="XM_060439752.1"/>
</dbReference>
<dbReference type="GeneID" id="85323022"/>
<comment type="caution">
    <text evidence="2">The sequence shown here is derived from an EMBL/GenBank/DDBJ whole genome shotgun (WGS) entry which is preliminary data.</text>
</comment>
<sequence length="187" mass="19980">MAYEAQSSTSKFIDGYTFWLPINSWAWVFHSSRHLVSGGLPSTTSPTLQSMRFLSVSSATSLSGHRIQPPAPATKPPPGRLPLSPVNVHPGTSRCTDTLASCRKSKLAVGRSLLREYGFKGGTGTGPGPGSPIITGTPNNYGMYVNFDAKPPRPSHQHQAGQTRTQATMFQATVVQTHTKVSPSSLS</sequence>
<protein>
    <recommendedName>
        <fullName evidence="4">G-patch domain-containing protein</fullName>
    </recommendedName>
</protein>
<keyword evidence="3" id="KW-1185">Reference proteome</keyword>
<organism evidence="2 3">
    <name type="scientific">Lasiosphaeria miniovina</name>
    <dbReference type="NCBI Taxonomy" id="1954250"/>
    <lineage>
        <taxon>Eukaryota</taxon>
        <taxon>Fungi</taxon>
        <taxon>Dikarya</taxon>
        <taxon>Ascomycota</taxon>
        <taxon>Pezizomycotina</taxon>
        <taxon>Sordariomycetes</taxon>
        <taxon>Sordariomycetidae</taxon>
        <taxon>Sordariales</taxon>
        <taxon>Lasiosphaeriaceae</taxon>
        <taxon>Lasiosphaeria</taxon>
    </lineage>
</organism>
<accession>A0AA40AWE4</accession>
<proteinExistence type="predicted"/>
<gene>
    <name evidence="2" type="ORF">B0T26DRAFT_674822</name>
</gene>
<name>A0AA40AWE4_9PEZI</name>
<dbReference type="AlphaFoldDB" id="A0AA40AWE4"/>
<evidence type="ECO:0008006" key="4">
    <source>
        <dbReference type="Google" id="ProtNLM"/>
    </source>
</evidence>
<evidence type="ECO:0000313" key="2">
    <source>
        <dbReference type="EMBL" id="KAK0723224.1"/>
    </source>
</evidence>
<dbReference type="EMBL" id="JAUIRO010000003">
    <property type="protein sequence ID" value="KAK0723224.1"/>
    <property type="molecule type" value="Genomic_DNA"/>
</dbReference>
<reference evidence="2" key="1">
    <citation type="submission" date="2023-06" db="EMBL/GenBank/DDBJ databases">
        <title>Genome-scale phylogeny and comparative genomics of the fungal order Sordariales.</title>
        <authorList>
            <consortium name="Lawrence Berkeley National Laboratory"/>
            <person name="Hensen N."/>
            <person name="Bonometti L."/>
            <person name="Westerberg I."/>
            <person name="Brannstrom I.O."/>
            <person name="Guillou S."/>
            <person name="Cros-Aarteil S."/>
            <person name="Calhoun S."/>
            <person name="Haridas S."/>
            <person name="Kuo A."/>
            <person name="Mondo S."/>
            <person name="Pangilinan J."/>
            <person name="Riley R."/>
            <person name="LaButti K."/>
            <person name="Andreopoulos B."/>
            <person name="Lipzen A."/>
            <person name="Chen C."/>
            <person name="Yanf M."/>
            <person name="Daum C."/>
            <person name="Ng V."/>
            <person name="Clum A."/>
            <person name="Steindorff A."/>
            <person name="Ohm R."/>
            <person name="Martin F."/>
            <person name="Silar P."/>
            <person name="Natvig D."/>
            <person name="Lalanne C."/>
            <person name="Gautier V."/>
            <person name="Ament-velasquez S.L."/>
            <person name="Kruys A."/>
            <person name="Hutchinson M.I."/>
            <person name="Powell A.J."/>
            <person name="Barry K."/>
            <person name="Miller A.N."/>
            <person name="Grigoriev I.V."/>
            <person name="Debuchy R."/>
            <person name="Gladieux P."/>
            <person name="Thoren M.H."/>
            <person name="Johannesson H."/>
        </authorList>
    </citation>
    <scope>NUCLEOTIDE SEQUENCE</scope>
    <source>
        <strain evidence="2">SMH2392-1A</strain>
    </source>
</reference>
<evidence type="ECO:0000313" key="3">
    <source>
        <dbReference type="Proteomes" id="UP001172101"/>
    </source>
</evidence>
<dbReference type="Proteomes" id="UP001172101">
    <property type="component" value="Unassembled WGS sequence"/>
</dbReference>
<evidence type="ECO:0000256" key="1">
    <source>
        <dbReference type="SAM" id="MobiDB-lite"/>
    </source>
</evidence>